<proteinExistence type="predicted"/>
<reference evidence="5" key="1">
    <citation type="submission" date="2019-08" db="EMBL/GenBank/DDBJ databases">
        <authorList>
            <person name="Kucharzyk K."/>
            <person name="Murdoch R.W."/>
            <person name="Higgins S."/>
            <person name="Loffler F."/>
        </authorList>
    </citation>
    <scope>NUCLEOTIDE SEQUENCE</scope>
</reference>
<dbReference type="SUPFAM" id="SSF53383">
    <property type="entry name" value="PLP-dependent transferases"/>
    <property type="match status" value="1"/>
</dbReference>
<keyword evidence="5" id="KW-0456">Lyase</keyword>
<dbReference type="PANTHER" id="PTHR43643">
    <property type="entry name" value="HISTIDINOL-PHOSPHATE AMINOTRANSFERASE 2"/>
    <property type="match status" value="1"/>
</dbReference>
<evidence type="ECO:0000256" key="1">
    <source>
        <dbReference type="ARBA" id="ARBA00022576"/>
    </source>
</evidence>
<comment type="caution">
    <text evidence="5">The sequence shown here is derived from an EMBL/GenBank/DDBJ whole genome shotgun (WGS) entry which is preliminary data.</text>
</comment>
<evidence type="ECO:0000313" key="5">
    <source>
        <dbReference type="EMBL" id="MPM54380.1"/>
    </source>
</evidence>
<dbReference type="Pfam" id="PF00155">
    <property type="entry name" value="Aminotran_1_2"/>
    <property type="match status" value="1"/>
</dbReference>
<dbReference type="InterPro" id="IPR015422">
    <property type="entry name" value="PyrdxlP-dep_Trfase_small"/>
</dbReference>
<organism evidence="5">
    <name type="scientific">bioreactor metagenome</name>
    <dbReference type="NCBI Taxonomy" id="1076179"/>
    <lineage>
        <taxon>unclassified sequences</taxon>
        <taxon>metagenomes</taxon>
        <taxon>ecological metagenomes</taxon>
    </lineage>
</organism>
<evidence type="ECO:0000259" key="4">
    <source>
        <dbReference type="Pfam" id="PF00155"/>
    </source>
</evidence>
<dbReference type="AlphaFoldDB" id="A0A645AMP0"/>
<dbReference type="PANTHER" id="PTHR43643:SF3">
    <property type="entry name" value="HISTIDINOL-PHOSPHATE AMINOTRANSFERASE"/>
    <property type="match status" value="1"/>
</dbReference>
<evidence type="ECO:0000256" key="2">
    <source>
        <dbReference type="ARBA" id="ARBA00022679"/>
    </source>
</evidence>
<keyword evidence="1" id="KW-0032">Aminotransferase</keyword>
<dbReference type="GO" id="GO:0030170">
    <property type="term" value="F:pyridoxal phosphate binding"/>
    <property type="evidence" value="ECO:0007669"/>
    <property type="project" value="InterPro"/>
</dbReference>
<dbReference type="InterPro" id="IPR015421">
    <property type="entry name" value="PyrdxlP-dep_Trfase_major"/>
</dbReference>
<dbReference type="Gene3D" id="3.90.1150.10">
    <property type="entry name" value="Aspartate Aminotransferase, domain 1"/>
    <property type="match status" value="1"/>
</dbReference>
<evidence type="ECO:0000256" key="3">
    <source>
        <dbReference type="ARBA" id="ARBA00022898"/>
    </source>
</evidence>
<gene>
    <name evidence="5" type="primary">cobD_25</name>
    <name evidence="5" type="ORF">SDC9_101158</name>
</gene>
<protein>
    <submittedName>
        <fullName evidence="5">Threonine-phosphate decarboxylase</fullName>
        <ecNumber evidence="5">4.1.1.81</ecNumber>
    </submittedName>
</protein>
<dbReference type="GO" id="GO:0008483">
    <property type="term" value="F:transaminase activity"/>
    <property type="evidence" value="ECO:0007669"/>
    <property type="project" value="UniProtKB-KW"/>
</dbReference>
<dbReference type="GO" id="GO:0048472">
    <property type="term" value="F:threonine-phosphate decarboxylase activity"/>
    <property type="evidence" value="ECO:0007669"/>
    <property type="project" value="UniProtKB-EC"/>
</dbReference>
<dbReference type="EMBL" id="VSSQ01014774">
    <property type="protein sequence ID" value="MPM54380.1"/>
    <property type="molecule type" value="Genomic_DNA"/>
</dbReference>
<dbReference type="Gene3D" id="3.40.640.10">
    <property type="entry name" value="Type I PLP-dependent aspartate aminotransferase-like (Major domain)"/>
    <property type="match status" value="1"/>
</dbReference>
<dbReference type="InterPro" id="IPR050106">
    <property type="entry name" value="HistidinolP_aminotransfase"/>
</dbReference>
<dbReference type="InterPro" id="IPR004839">
    <property type="entry name" value="Aminotransferase_I/II_large"/>
</dbReference>
<accession>A0A645AMP0</accession>
<feature type="domain" description="Aminotransferase class I/classII large" evidence="4">
    <location>
        <begin position="9"/>
        <end position="153"/>
    </location>
</feature>
<sequence length="158" mass="18208">MKNYINDFDNIVIIDAFTKLYCIPGFRLGYCISSNRKILENIKRAGQDFAVSIPAQIAGIAALEDNDYIETTQKIVSYESRWLINEIRKFGIKVYDAEANFIFIKSPFDGFQKKLLDKGVKVRYCGNFVGLQGEHIRIAVRKHEDNEKFIDAVKEIFI</sequence>
<name>A0A645AMP0_9ZZZZ</name>
<keyword evidence="2" id="KW-0808">Transferase</keyword>
<keyword evidence="3" id="KW-0663">Pyridoxal phosphate</keyword>
<dbReference type="EC" id="4.1.1.81" evidence="5"/>
<dbReference type="InterPro" id="IPR015424">
    <property type="entry name" value="PyrdxlP-dep_Trfase"/>
</dbReference>